<dbReference type="GO" id="GO:0030313">
    <property type="term" value="C:cell envelope"/>
    <property type="evidence" value="ECO:0007669"/>
    <property type="project" value="TreeGrafter"/>
</dbReference>
<organism evidence="5 6">
    <name type="scientific">Spirosoma telluris</name>
    <dbReference type="NCBI Taxonomy" id="2183553"/>
    <lineage>
        <taxon>Bacteria</taxon>
        <taxon>Pseudomonadati</taxon>
        <taxon>Bacteroidota</taxon>
        <taxon>Cytophagia</taxon>
        <taxon>Cytophagales</taxon>
        <taxon>Cytophagaceae</taxon>
        <taxon>Spirosoma</taxon>
    </lineage>
</organism>
<evidence type="ECO:0000259" key="4">
    <source>
        <dbReference type="Pfam" id="PF25975"/>
    </source>
</evidence>
<sequence length="319" mass="35102">MTFRPILIGLVFLAMACQEKPKTAVKSIPRPTISTDGVRIMFPDLVMMRPFTTQPARLAAIRTDFSAPGHVAAMVVRSVETPSERLVLFDDPGLSDNYTAILQHRNNIQTQKGNLDRIKDLQAHGAASGKEVIEAQTQLANEEAAIISDEATLKLAGFDPKALRVARPNTILVVCEIPENQFGSIRQGLVCTLNFTAFPNERFVGRIDNVNDYVDNTTRQIKLRISVANPDGRLKAGMFATVQFGVTEGNFMTTSRDAVVTVQGRDYVFVQTGPQSIERRAVQLGQQRDDRVVVQSGLKVNDKVVTANVLQLKGLSFGY</sequence>
<name>A0A327NKQ8_9BACT</name>
<dbReference type="PANTHER" id="PTHR30097">
    <property type="entry name" value="CATION EFFLUX SYSTEM PROTEIN CUSB"/>
    <property type="match status" value="1"/>
</dbReference>
<dbReference type="InterPro" id="IPR051909">
    <property type="entry name" value="MFP_Cation_Efflux"/>
</dbReference>
<dbReference type="FunFam" id="2.40.30.170:FF:000010">
    <property type="entry name" value="Efflux RND transporter periplasmic adaptor subunit"/>
    <property type="match status" value="1"/>
</dbReference>
<dbReference type="GO" id="GO:0060003">
    <property type="term" value="P:copper ion export"/>
    <property type="evidence" value="ECO:0007669"/>
    <property type="project" value="TreeGrafter"/>
</dbReference>
<dbReference type="SUPFAM" id="SSF111369">
    <property type="entry name" value="HlyD-like secretion proteins"/>
    <property type="match status" value="1"/>
</dbReference>
<dbReference type="Pfam" id="PF25975">
    <property type="entry name" value="CzcB_C"/>
    <property type="match status" value="1"/>
</dbReference>
<dbReference type="Gene3D" id="2.40.30.170">
    <property type="match status" value="1"/>
</dbReference>
<dbReference type="InterPro" id="IPR058792">
    <property type="entry name" value="Beta-barrel_RND_2"/>
</dbReference>
<evidence type="ECO:0000256" key="1">
    <source>
        <dbReference type="ARBA" id="ARBA00009477"/>
    </source>
</evidence>
<comment type="caution">
    <text evidence="5">The sequence shown here is derived from an EMBL/GenBank/DDBJ whole genome shotgun (WGS) entry which is preliminary data.</text>
</comment>
<dbReference type="InterPro" id="IPR058649">
    <property type="entry name" value="CzcB_C"/>
</dbReference>
<dbReference type="NCBIfam" id="TIGR01730">
    <property type="entry name" value="RND_mfp"/>
    <property type="match status" value="1"/>
</dbReference>
<dbReference type="GO" id="GO:0015679">
    <property type="term" value="P:plasma membrane copper ion transport"/>
    <property type="evidence" value="ECO:0007669"/>
    <property type="project" value="TreeGrafter"/>
</dbReference>
<proteinExistence type="inferred from homology"/>
<dbReference type="EMBL" id="QLII01000001">
    <property type="protein sequence ID" value="RAI75777.1"/>
    <property type="molecule type" value="Genomic_DNA"/>
</dbReference>
<dbReference type="AlphaFoldDB" id="A0A327NKQ8"/>
<dbReference type="Proteomes" id="UP000249016">
    <property type="component" value="Unassembled WGS sequence"/>
</dbReference>
<keyword evidence="6" id="KW-1185">Reference proteome</keyword>
<dbReference type="InterPro" id="IPR006143">
    <property type="entry name" value="RND_pump_MFP"/>
</dbReference>
<dbReference type="OrthoDB" id="9806939at2"/>
<accession>A0A327NKQ8</accession>
<dbReference type="PROSITE" id="PS51257">
    <property type="entry name" value="PROKAR_LIPOPROTEIN"/>
    <property type="match status" value="1"/>
</dbReference>
<dbReference type="Gene3D" id="2.40.420.20">
    <property type="match status" value="1"/>
</dbReference>
<comment type="similarity">
    <text evidence="1">Belongs to the membrane fusion protein (MFP) (TC 8.A.1) family.</text>
</comment>
<feature type="domain" description="CusB-like beta-barrel" evidence="3">
    <location>
        <begin position="173"/>
        <end position="245"/>
    </location>
</feature>
<gene>
    <name evidence="5" type="ORF">HMF3257_19365</name>
</gene>
<dbReference type="Pfam" id="PF25954">
    <property type="entry name" value="Beta-barrel_RND_2"/>
    <property type="match status" value="1"/>
</dbReference>
<keyword evidence="2" id="KW-0813">Transport</keyword>
<dbReference type="GO" id="GO:0016020">
    <property type="term" value="C:membrane"/>
    <property type="evidence" value="ECO:0007669"/>
    <property type="project" value="InterPro"/>
</dbReference>
<dbReference type="GO" id="GO:0022857">
    <property type="term" value="F:transmembrane transporter activity"/>
    <property type="evidence" value="ECO:0007669"/>
    <property type="project" value="InterPro"/>
</dbReference>
<protein>
    <submittedName>
        <fullName evidence="5">Efflux transporter periplasmic adaptor subunit</fullName>
    </submittedName>
</protein>
<reference evidence="5 6" key="1">
    <citation type="submission" date="2018-06" db="EMBL/GenBank/DDBJ databases">
        <title>Spirosoma sp. HMF3257 Genome sequencing and assembly.</title>
        <authorList>
            <person name="Kang H."/>
            <person name="Cha I."/>
            <person name="Kim H."/>
            <person name="Kang J."/>
            <person name="Joh K."/>
        </authorList>
    </citation>
    <scope>NUCLEOTIDE SEQUENCE [LARGE SCALE GENOMIC DNA]</scope>
    <source>
        <strain evidence="5 6">HMF3257</strain>
    </source>
</reference>
<evidence type="ECO:0000313" key="5">
    <source>
        <dbReference type="EMBL" id="RAI75777.1"/>
    </source>
</evidence>
<evidence type="ECO:0000256" key="2">
    <source>
        <dbReference type="ARBA" id="ARBA00022448"/>
    </source>
</evidence>
<evidence type="ECO:0000313" key="6">
    <source>
        <dbReference type="Proteomes" id="UP000249016"/>
    </source>
</evidence>
<dbReference type="RefSeq" id="WP_111344556.1">
    <property type="nucleotide sequence ID" value="NZ_QLII01000001.1"/>
</dbReference>
<feature type="domain" description="CzcB-like C-terminal circularly permuted SH3-like" evidence="4">
    <location>
        <begin position="255"/>
        <end position="313"/>
    </location>
</feature>
<dbReference type="Gene3D" id="1.10.287.470">
    <property type="entry name" value="Helix hairpin bin"/>
    <property type="match status" value="1"/>
</dbReference>
<evidence type="ECO:0000259" key="3">
    <source>
        <dbReference type="Pfam" id="PF25954"/>
    </source>
</evidence>